<evidence type="ECO:0000313" key="4">
    <source>
        <dbReference type="Proteomes" id="UP000636505"/>
    </source>
</evidence>
<proteinExistence type="predicted"/>
<feature type="compositionally biased region" description="Basic and acidic residues" evidence="1">
    <location>
        <begin position="1"/>
        <end position="16"/>
    </location>
</feature>
<evidence type="ECO:0000256" key="1">
    <source>
        <dbReference type="SAM" id="MobiDB-lite"/>
    </source>
</evidence>
<name>A0A8J7A6U7_9CYAN</name>
<dbReference type="PANTHER" id="PTHR34575">
    <property type="entry name" value="PROTEIN PAM68, CHLOROPLASTIC"/>
    <property type="match status" value="1"/>
</dbReference>
<dbReference type="InterPro" id="IPR021855">
    <property type="entry name" value="PAM68-like"/>
</dbReference>
<dbReference type="Pfam" id="PF11947">
    <property type="entry name" value="DUF3464"/>
    <property type="match status" value="1"/>
</dbReference>
<protein>
    <submittedName>
        <fullName evidence="3">PAM68 family protein</fullName>
    </submittedName>
</protein>
<keyword evidence="2" id="KW-0812">Transmembrane</keyword>
<reference evidence="3" key="1">
    <citation type="submission" date="2020-10" db="EMBL/GenBank/DDBJ databases">
        <authorList>
            <person name="Castelo-Branco R."/>
            <person name="Eusebio N."/>
            <person name="Adriana R."/>
            <person name="Vieira A."/>
            <person name="Brugerolle De Fraissinette N."/>
            <person name="Rezende De Castro R."/>
            <person name="Schneider M.P."/>
            <person name="Vasconcelos V."/>
            <person name="Leao P.N."/>
        </authorList>
    </citation>
    <scope>NUCLEOTIDE SEQUENCE</scope>
    <source>
        <strain evidence="3">LEGE 07310</strain>
    </source>
</reference>
<keyword evidence="4" id="KW-1185">Reference proteome</keyword>
<dbReference type="PANTHER" id="PTHR34575:SF1">
    <property type="entry name" value="PROTEIN PAM68, CHLOROPLASTIC"/>
    <property type="match status" value="1"/>
</dbReference>
<keyword evidence="2" id="KW-1133">Transmembrane helix</keyword>
<evidence type="ECO:0000256" key="2">
    <source>
        <dbReference type="SAM" id="Phobius"/>
    </source>
</evidence>
<feature type="region of interest" description="Disordered" evidence="1">
    <location>
        <begin position="1"/>
        <end position="53"/>
    </location>
</feature>
<dbReference type="RefSeq" id="WP_193905770.1">
    <property type="nucleotide sequence ID" value="NZ_JADEXG010000012.1"/>
</dbReference>
<sequence>MASESERESLPFEPKRDRKKTPKVPSRPQPAETSSGAKSRTQSRSRQGREGIPAAVSQRMLRRMALFSGLPTALGVVVFLVAYYLLSQEIIEFPKSLVLLATMGCFGLGVVGLSYGVISASWDESPGSLLGLSEFKLNFGRIRESRRANKSS</sequence>
<accession>A0A8J7A6U7</accession>
<keyword evidence="2" id="KW-0472">Membrane</keyword>
<gene>
    <name evidence="3" type="ORF">IQ241_07330</name>
</gene>
<feature type="compositionally biased region" description="Polar residues" evidence="1">
    <location>
        <begin position="31"/>
        <end position="45"/>
    </location>
</feature>
<feature type="transmembrane region" description="Helical" evidence="2">
    <location>
        <begin position="98"/>
        <end position="118"/>
    </location>
</feature>
<dbReference type="EMBL" id="JADEXG010000012">
    <property type="protein sequence ID" value="MBE9077110.1"/>
    <property type="molecule type" value="Genomic_DNA"/>
</dbReference>
<dbReference type="AlphaFoldDB" id="A0A8J7A6U7"/>
<organism evidence="3 4">
    <name type="scientific">Vasconcelosia minhoensis LEGE 07310</name>
    <dbReference type="NCBI Taxonomy" id="915328"/>
    <lineage>
        <taxon>Bacteria</taxon>
        <taxon>Bacillati</taxon>
        <taxon>Cyanobacteriota</taxon>
        <taxon>Cyanophyceae</taxon>
        <taxon>Nodosilineales</taxon>
        <taxon>Cymatolegaceae</taxon>
        <taxon>Vasconcelosia</taxon>
        <taxon>Vasconcelosia minhoensis</taxon>
    </lineage>
</organism>
<evidence type="ECO:0000313" key="3">
    <source>
        <dbReference type="EMBL" id="MBE9077110.1"/>
    </source>
</evidence>
<comment type="caution">
    <text evidence="3">The sequence shown here is derived from an EMBL/GenBank/DDBJ whole genome shotgun (WGS) entry which is preliminary data.</text>
</comment>
<dbReference type="Proteomes" id="UP000636505">
    <property type="component" value="Unassembled WGS sequence"/>
</dbReference>
<feature type="transmembrane region" description="Helical" evidence="2">
    <location>
        <begin position="65"/>
        <end position="86"/>
    </location>
</feature>